<evidence type="ECO:0000256" key="6">
    <source>
        <dbReference type="SAM" id="Phobius"/>
    </source>
</evidence>
<dbReference type="GO" id="GO:0012505">
    <property type="term" value="C:endomembrane system"/>
    <property type="evidence" value="ECO:0007669"/>
    <property type="project" value="UniProtKB-SubCell"/>
</dbReference>
<evidence type="ECO:0000256" key="5">
    <source>
        <dbReference type="ARBA" id="ARBA00023136"/>
    </source>
</evidence>
<evidence type="ECO:0000256" key="2">
    <source>
        <dbReference type="ARBA" id="ARBA00008111"/>
    </source>
</evidence>
<feature type="transmembrane region" description="Helical" evidence="6">
    <location>
        <begin position="87"/>
        <end position="109"/>
    </location>
</feature>
<dbReference type="AlphaFoldDB" id="A0A913X4D9"/>
<comment type="subcellular location">
    <subcellularLocation>
        <location evidence="1">Endomembrane system</location>
    </subcellularLocation>
</comment>
<dbReference type="PANTHER" id="PTHR28556:SF4">
    <property type="entry name" value="TRANSMEMBRANE PROTEIN 106A"/>
    <property type="match status" value="1"/>
</dbReference>
<dbReference type="Pfam" id="PF07092">
    <property type="entry name" value="TMEM106"/>
    <property type="match status" value="1"/>
</dbReference>
<dbReference type="KEGG" id="epa:110237469"/>
<organism evidence="9 10">
    <name type="scientific">Exaiptasia diaphana</name>
    <name type="common">Tropical sea anemone</name>
    <name type="synonym">Aiptasia pulchella</name>
    <dbReference type="NCBI Taxonomy" id="2652724"/>
    <lineage>
        <taxon>Eukaryota</taxon>
        <taxon>Metazoa</taxon>
        <taxon>Cnidaria</taxon>
        <taxon>Anthozoa</taxon>
        <taxon>Hexacorallia</taxon>
        <taxon>Actiniaria</taxon>
        <taxon>Aiptasiidae</taxon>
        <taxon>Exaiptasia</taxon>
    </lineage>
</organism>
<sequence>MNSINAFKRYFKRDMQSSANKEEVLEKPNIKSNTSFESFPPRFDAAAERTLTCPTCGGSGKLTQEHENDLVALIPVRDERLKSRKKVYIFIAVLVVILIGGVLSAVFLFPRDVHIKLTDSSAFNITLAPKNGTIATMYLNNTIQINNSNYFDVTLKKISQQVTWGGSIVVADTEYEQHLVVPAKSSINHKFIIKLIYNGKQTCTKMKRACCWFDMLFVVVTQGTLDGLTKSQDVSNKSYQYTECLVNDPDWFKKCNDV</sequence>
<dbReference type="PANTHER" id="PTHR28556">
    <property type="entry name" value="TRANSMEMBRANE PROTEIN 106B"/>
    <property type="match status" value="1"/>
</dbReference>
<evidence type="ECO:0000256" key="3">
    <source>
        <dbReference type="ARBA" id="ARBA00022692"/>
    </source>
</evidence>
<keyword evidence="5 6" id="KW-0472">Membrane</keyword>
<dbReference type="InterPro" id="IPR048509">
    <property type="entry name" value="TMEM106_C"/>
</dbReference>
<keyword evidence="10" id="KW-1185">Reference proteome</keyword>
<protein>
    <submittedName>
        <fullName evidence="9">Uncharacterized protein</fullName>
    </submittedName>
</protein>
<dbReference type="InterPro" id="IPR048511">
    <property type="entry name" value="TMEM106_N"/>
</dbReference>
<dbReference type="RefSeq" id="XP_020898721.1">
    <property type="nucleotide sequence ID" value="XM_021043062.2"/>
</dbReference>
<comment type="similarity">
    <text evidence="2">Belongs to the TMEM106 family.</text>
</comment>
<evidence type="ECO:0000313" key="9">
    <source>
        <dbReference type="EnsemblMetazoa" id="XP_020898721.1"/>
    </source>
</evidence>
<keyword evidence="4 6" id="KW-1133">Transmembrane helix</keyword>
<evidence type="ECO:0000256" key="4">
    <source>
        <dbReference type="ARBA" id="ARBA00022989"/>
    </source>
</evidence>
<evidence type="ECO:0000256" key="1">
    <source>
        <dbReference type="ARBA" id="ARBA00004308"/>
    </source>
</evidence>
<dbReference type="OrthoDB" id="508875at2759"/>
<feature type="domain" description="Transmembrane protein 106 C-terminal" evidence="7">
    <location>
        <begin position="133"/>
        <end position="247"/>
    </location>
</feature>
<dbReference type="OMA" id="FGHSEQT"/>
<dbReference type="Proteomes" id="UP000887567">
    <property type="component" value="Unplaced"/>
</dbReference>
<evidence type="ECO:0000313" key="10">
    <source>
        <dbReference type="Proteomes" id="UP000887567"/>
    </source>
</evidence>
<proteinExistence type="inferred from homology"/>
<dbReference type="EnsemblMetazoa" id="XM_021043062.2">
    <property type="protein sequence ID" value="XP_020898721.1"/>
    <property type="gene ID" value="LOC110237469"/>
</dbReference>
<evidence type="ECO:0000259" key="8">
    <source>
        <dbReference type="Pfam" id="PF21002"/>
    </source>
</evidence>
<feature type="domain" description="Transmembrane protein 106 N-terminal" evidence="8">
    <location>
        <begin position="22"/>
        <end position="85"/>
    </location>
</feature>
<dbReference type="GeneID" id="110237469"/>
<dbReference type="Pfam" id="PF21002">
    <property type="entry name" value="TMEM106_N"/>
    <property type="match status" value="1"/>
</dbReference>
<keyword evidence="3 6" id="KW-0812">Transmembrane</keyword>
<name>A0A913X4D9_EXADI</name>
<reference evidence="9" key="1">
    <citation type="submission" date="2022-11" db="UniProtKB">
        <authorList>
            <consortium name="EnsemblMetazoa"/>
        </authorList>
    </citation>
    <scope>IDENTIFICATION</scope>
</reference>
<dbReference type="InterPro" id="IPR009790">
    <property type="entry name" value="TMEM106"/>
</dbReference>
<accession>A0A913X4D9</accession>
<evidence type="ECO:0000259" key="7">
    <source>
        <dbReference type="Pfam" id="PF07092"/>
    </source>
</evidence>